<feature type="region of interest" description="Disordered" evidence="1">
    <location>
        <begin position="1"/>
        <end position="34"/>
    </location>
</feature>
<feature type="compositionally biased region" description="Basic and acidic residues" evidence="1">
    <location>
        <begin position="1"/>
        <end position="10"/>
    </location>
</feature>
<keyword evidence="3" id="KW-1185">Reference proteome</keyword>
<accession>A0A7W9YIJ2</accession>
<dbReference type="EMBL" id="JACHDS010000001">
    <property type="protein sequence ID" value="MBB6172783.1"/>
    <property type="molecule type" value="Genomic_DNA"/>
</dbReference>
<gene>
    <name evidence="2" type="ORF">HNR23_002843</name>
</gene>
<dbReference type="AlphaFoldDB" id="A0A7W9YIJ2"/>
<dbReference type="RefSeq" id="WP_246421745.1">
    <property type="nucleotide sequence ID" value="NZ_JACHDS010000001.1"/>
</dbReference>
<name>A0A7W9YIJ2_9ACTN</name>
<proteinExistence type="predicted"/>
<evidence type="ECO:0000313" key="3">
    <source>
        <dbReference type="Proteomes" id="UP000546642"/>
    </source>
</evidence>
<evidence type="ECO:0000313" key="2">
    <source>
        <dbReference type="EMBL" id="MBB6172783.1"/>
    </source>
</evidence>
<comment type="caution">
    <text evidence="2">The sequence shown here is derived from an EMBL/GenBank/DDBJ whole genome shotgun (WGS) entry which is preliminary data.</text>
</comment>
<protein>
    <submittedName>
        <fullName evidence="2">Arc/MetJ-type ribon-helix-helix transcriptional regulator</fullName>
    </submittedName>
</protein>
<evidence type="ECO:0000256" key="1">
    <source>
        <dbReference type="SAM" id="MobiDB-lite"/>
    </source>
</evidence>
<dbReference type="Proteomes" id="UP000546642">
    <property type="component" value="Unassembled WGS sequence"/>
</dbReference>
<sequence length="103" mass="11048">MGADAKRSRDGNQVAADACTPRGKDTRFGGRTRKVSVSMPEGLSAAVQNRVGRGEFSHYVTEAVTRQLELDQLAELAELLEAEHGPVPEEALAEAEAAWPDAE</sequence>
<organism evidence="2 3">
    <name type="scientific">Nocardiopsis mwathae</name>
    <dbReference type="NCBI Taxonomy" id="1472723"/>
    <lineage>
        <taxon>Bacteria</taxon>
        <taxon>Bacillati</taxon>
        <taxon>Actinomycetota</taxon>
        <taxon>Actinomycetes</taxon>
        <taxon>Streptosporangiales</taxon>
        <taxon>Nocardiopsidaceae</taxon>
        <taxon>Nocardiopsis</taxon>
    </lineage>
</organism>
<reference evidence="2 3" key="1">
    <citation type="submission" date="2020-08" db="EMBL/GenBank/DDBJ databases">
        <title>Sequencing the genomes of 1000 actinobacteria strains.</title>
        <authorList>
            <person name="Klenk H.-P."/>
        </authorList>
    </citation>
    <scope>NUCLEOTIDE SEQUENCE [LARGE SCALE GENOMIC DNA]</scope>
    <source>
        <strain evidence="2 3">DSM 46659</strain>
    </source>
</reference>